<accession>A0A8H6X9W7</accession>
<dbReference type="SUPFAM" id="SSF47384">
    <property type="entry name" value="Homodimeric domain of signal transducing histidine kinase"/>
    <property type="match status" value="1"/>
</dbReference>
<evidence type="ECO:0000256" key="7">
    <source>
        <dbReference type="SAM" id="MobiDB-lite"/>
    </source>
</evidence>
<dbReference type="GO" id="GO:0005886">
    <property type="term" value="C:plasma membrane"/>
    <property type="evidence" value="ECO:0007669"/>
    <property type="project" value="TreeGrafter"/>
</dbReference>
<feature type="compositionally biased region" description="Low complexity" evidence="7">
    <location>
        <begin position="117"/>
        <end position="137"/>
    </location>
</feature>
<feature type="compositionally biased region" description="Polar residues" evidence="7">
    <location>
        <begin position="727"/>
        <end position="737"/>
    </location>
</feature>
<dbReference type="SMART" id="SM00448">
    <property type="entry name" value="REC"/>
    <property type="match status" value="1"/>
</dbReference>
<keyword evidence="8" id="KW-0812">Transmembrane</keyword>
<dbReference type="Gene3D" id="3.40.50.2300">
    <property type="match status" value="1"/>
</dbReference>
<dbReference type="SMART" id="SM00387">
    <property type="entry name" value="HATPase_c"/>
    <property type="match status" value="1"/>
</dbReference>
<feature type="domain" description="Histidine kinase" evidence="9">
    <location>
        <begin position="344"/>
        <end position="648"/>
    </location>
</feature>
<dbReference type="Gene3D" id="1.10.287.130">
    <property type="match status" value="1"/>
</dbReference>
<keyword evidence="12" id="KW-1185">Reference proteome</keyword>
<evidence type="ECO:0000256" key="5">
    <source>
        <dbReference type="ARBA" id="ARBA00022777"/>
    </source>
</evidence>
<dbReference type="Pfam" id="PF00072">
    <property type="entry name" value="Response_reg"/>
    <property type="match status" value="1"/>
</dbReference>
<evidence type="ECO:0000259" key="9">
    <source>
        <dbReference type="PROSITE" id="PS50109"/>
    </source>
</evidence>
<feature type="region of interest" description="Disordered" evidence="7">
    <location>
        <begin position="110"/>
        <end position="138"/>
    </location>
</feature>
<feature type="transmembrane region" description="Helical" evidence="8">
    <location>
        <begin position="205"/>
        <end position="224"/>
    </location>
</feature>
<feature type="domain" description="Response regulatory" evidence="10">
    <location>
        <begin position="762"/>
        <end position="879"/>
    </location>
</feature>
<dbReference type="CDD" id="cd17546">
    <property type="entry name" value="REC_hyHK_CKI1_RcsC-like"/>
    <property type="match status" value="1"/>
</dbReference>
<dbReference type="PRINTS" id="PR00344">
    <property type="entry name" value="BCTRLSENSOR"/>
</dbReference>
<dbReference type="EMBL" id="JACAZI010000022">
    <property type="protein sequence ID" value="KAF7336884.1"/>
    <property type="molecule type" value="Genomic_DNA"/>
</dbReference>
<evidence type="ECO:0000259" key="10">
    <source>
        <dbReference type="PROSITE" id="PS50110"/>
    </source>
</evidence>
<dbReference type="AlphaFoldDB" id="A0A8H6X9W7"/>
<dbReference type="InterPro" id="IPR036097">
    <property type="entry name" value="HisK_dim/P_sf"/>
</dbReference>
<evidence type="ECO:0000256" key="3">
    <source>
        <dbReference type="ARBA" id="ARBA00022553"/>
    </source>
</evidence>
<keyword evidence="8" id="KW-1133">Transmembrane helix</keyword>
<feature type="compositionally biased region" description="Pro residues" evidence="7">
    <location>
        <begin position="710"/>
        <end position="725"/>
    </location>
</feature>
<dbReference type="EC" id="2.7.13.3" evidence="2"/>
<dbReference type="InterPro" id="IPR003594">
    <property type="entry name" value="HATPase_dom"/>
</dbReference>
<dbReference type="SUPFAM" id="SSF52172">
    <property type="entry name" value="CheY-like"/>
    <property type="match status" value="1"/>
</dbReference>
<evidence type="ECO:0000313" key="11">
    <source>
        <dbReference type="EMBL" id="KAF7336884.1"/>
    </source>
</evidence>
<feature type="transmembrane region" description="Helical" evidence="8">
    <location>
        <begin position="173"/>
        <end position="193"/>
    </location>
</feature>
<keyword evidence="5 11" id="KW-0418">Kinase</keyword>
<evidence type="ECO:0000256" key="8">
    <source>
        <dbReference type="SAM" id="Phobius"/>
    </source>
</evidence>
<dbReference type="InterPro" id="IPR001789">
    <property type="entry name" value="Sig_transdc_resp-reg_receiver"/>
</dbReference>
<comment type="caution">
    <text evidence="11">The sequence shown here is derived from an EMBL/GenBank/DDBJ whole genome shotgun (WGS) entry which is preliminary data.</text>
</comment>
<evidence type="ECO:0000256" key="4">
    <source>
        <dbReference type="ARBA" id="ARBA00022679"/>
    </source>
</evidence>
<feature type="region of interest" description="Disordered" evidence="7">
    <location>
        <begin position="709"/>
        <end position="753"/>
    </location>
</feature>
<dbReference type="InterPro" id="IPR003661">
    <property type="entry name" value="HisK_dim/P_dom"/>
</dbReference>
<sequence>MKTDSILPVHRPERQLAFNSKVDHAGSPNRLPLIGRVKDSAVGGLLYKLWRICTTTLEGSLSETFKLVSSDDSDDARTSASGMSKLAAKVGDDDSFLDAVVVDNDDHLEQQGPALHQSDSSQRSGQGGSNSTQTGQGIYQTFHGGDDQHYQGGLKSWIMYRGWPEITWHSTKLLAFAASLFLILNWVLYLILNNDSTKHTEFARMAFWVGFTVVTVPTPFMIALDMPRRFPVTFQVCFCVAVWYCAYMEVIQIKLCDFFAVNPRDKHCFGKDFLAMSYYSTGLPALMIFVVFSIFIQGLHYMMENARRKMFLLALQLKAAFRAKHKAKLAESKASFTKRRFANYIFHEVRVPLNNAVLAFQLLQSGNAFKEDYAKSTEIYALEQGLKMMKTVLNDVLDFEKMDSGHFETVAKPFPLHHSIRAILDQVEVQTGARRLILDRALDERIDTVPLSSQPGRPEEAEGLWVVGSELRLQQVLTNLATNAVKYTPEGGGSIRISTEFLGISTRDELPGNPPDIEPDDHGHDRSLEKTDNTRVGTSSDPRHSGQGHRPHSPPLTRNGSGTVQQTQCLNFRLVVHDSGPGIKPSDLVEDRLFQPFVQTTVGQSSGSGTGLGLAIVKQIVRLSGGRLGVTSKRGQGSKFWIELSYPIASVAEIQAARDANTLTSQPRSYGHRNKNTGYISGPLVSSTPQVSDKFPNANLFAAAVEAEAAPPPEAPIPQRPPMPPQYESNPESQSRPESPALPPAAPMTPLNAVVSSSDPLHVLVVDDDAVTRVLSSKLLTKLGCVVHTAKDGKECVDMVLNAEPYKYDLICLDNFMPVMTGEDAVKEIRANDRDDFIVGCTGNALTEDQDSYREAGADEVMVKPVMIHDFKRLIQMAHQRRLGRRARAP</sequence>
<feature type="transmembrane region" description="Helical" evidence="8">
    <location>
        <begin position="281"/>
        <end position="302"/>
    </location>
</feature>
<dbReference type="PROSITE" id="PS50109">
    <property type="entry name" value="HIS_KIN"/>
    <property type="match status" value="1"/>
</dbReference>
<feature type="transmembrane region" description="Helical" evidence="8">
    <location>
        <begin position="236"/>
        <end position="261"/>
    </location>
</feature>
<dbReference type="OrthoDB" id="60033at2759"/>
<dbReference type="Proteomes" id="UP000620124">
    <property type="component" value="Unassembled WGS sequence"/>
</dbReference>
<organism evidence="11 12">
    <name type="scientific">Mycena venus</name>
    <dbReference type="NCBI Taxonomy" id="2733690"/>
    <lineage>
        <taxon>Eukaryota</taxon>
        <taxon>Fungi</taxon>
        <taxon>Dikarya</taxon>
        <taxon>Basidiomycota</taxon>
        <taxon>Agaricomycotina</taxon>
        <taxon>Agaricomycetes</taxon>
        <taxon>Agaricomycetidae</taxon>
        <taxon>Agaricales</taxon>
        <taxon>Marasmiineae</taxon>
        <taxon>Mycenaceae</taxon>
        <taxon>Mycena</taxon>
    </lineage>
</organism>
<evidence type="ECO:0000256" key="6">
    <source>
        <dbReference type="PROSITE-ProRule" id="PRU00169"/>
    </source>
</evidence>
<dbReference type="Pfam" id="PF02518">
    <property type="entry name" value="HATPase_c"/>
    <property type="match status" value="2"/>
</dbReference>
<dbReference type="Gene3D" id="3.30.565.10">
    <property type="entry name" value="Histidine kinase-like ATPase, C-terminal domain"/>
    <property type="match status" value="1"/>
</dbReference>
<dbReference type="Pfam" id="PF00512">
    <property type="entry name" value="HisKA"/>
    <property type="match status" value="1"/>
</dbReference>
<feature type="modified residue" description="4-aspartylphosphate" evidence="6">
    <location>
        <position position="814"/>
    </location>
</feature>
<feature type="region of interest" description="Disordered" evidence="7">
    <location>
        <begin position="505"/>
        <end position="563"/>
    </location>
</feature>
<dbReference type="InterPro" id="IPR005467">
    <property type="entry name" value="His_kinase_dom"/>
</dbReference>
<reference evidence="11" key="1">
    <citation type="submission" date="2020-05" db="EMBL/GenBank/DDBJ databases">
        <title>Mycena genomes resolve the evolution of fungal bioluminescence.</title>
        <authorList>
            <person name="Tsai I.J."/>
        </authorList>
    </citation>
    <scope>NUCLEOTIDE SEQUENCE</scope>
    <source>
        <strain evidence="11">CCC161011</strain>
    </source>
</reference>
<dbReference type="SUPFAM" id="SSF55874">
    <property type="entry name" value="ATPase domain of HSP90 chaperone/DNA topoisomerase II/histidine kinase"/>
    <property type="match status" value="1"/>
</dbReference>
<protein>
    <recommendedName>
        <fullName evidence="2">histidine kinase</fullName>
        <ecNumber evidence="2">2.7.13.3</ecNumber>
    </recommendedName>
</protein>
<name>A0A8H6X9W7_9AGAR</name>
<dbReference type="GO" id="GO:0000155">
    <property type="term" value="F:phosphorelay sensor kinase activity"/>
    <property type="evidence" value="ECO:0007669"/>
    <property type="project" value="InterPro"/>
</dbReference>
<keyword evidence="4" id="KW-0808">Transferase</keyword>
<keyword evidence="3 6" id="KW-0597">Phosphoprotein</keyword>
<keyword evidence="8" id="KW-0472">Membrane</keyword>
<comment type="catalytic activity">
    <reaction evidence="1">
        <text>ATP + protein L-histidine = ADP + protein N-phospho-L-histidine.</text>
        <dbReference type="EC" id="2.7.13.3"/>
    </reaction>
</comment>
<dbReference type="InterPro" id="IPR036890">
    <property type="entry name" value="HATPase_C_sf"/>
</dbReference>
<dbReference type="GO" id="GO:0009927">
    <property type="term" value="F:histidine phosphotransfer kinase activity"/>
    <property type="evidence" value="ECO:0007669"/>
    <property type="project" value="TreeGrafter"/>
</dbReference>
<dbReference type="CDD" id="cd00082">
    <property type="entry name" value="HisKA"/>
    <property type="match status" value="1"/>
</dbReference>
<gene>
    <name evidence="11" type="ORF">MVEN_02124700</name>
</gene>
<evidence type="ECO:0000256" key="1">
    <source>
        <dbReference type="ARBA" id="ARBA00000085"/>
    </source>
</evidence>
<dbReference type="PROSITE" id="PS50110">
    <property type="entry name" value="RESPONSE_REGULATORY"/>
    <property type="match status" value="1"/>
</dbReference>
<evidence type="ECO:0000313" key="12">
    <source>
        <dbReference type="Proteomes" id="UP000620124"/>
    </source>
</evidence>
<dbReference type="InterPro" id="IPR004358">
    <property type="entry name" value="Sig_transdc_His_kin-like_C"/>
</dbReference>
<dbReference type="SMART" id="SM00388">
    <property type="entry name" value="HisKA"/>
    <property type="match status" value="1"/>
</dbReference>
<dbReference type="PANTHER" id="PTHR43047">
    <property type="entry name" value="TWO-COMPONENT HISTIDINE PROTEIN KINASE"/>
    <property type="match status" value="1"/>
</dbReference>
<dbReference type="InterPro" id="IPR011006">
    <property type="entry name" value="CheY-like_superfamily"/>
</dbReference>
<evidence type="ECO:0000256" key="2">
    <source>
        <dbReference type="ARBA" id="ARBA00012438"/>
    </source>
</evidence>
<proteinExistence type="predicted"/>
<feature type="compositionally biased region" description="Basic and acidic residues" evidence="7">
    <location>
        <begin position="520"/>
        <end position="533"/>
    </location>
</feature>
<dbReference type="PANTHER" id="PTHR43047:SF66">
    <property type="entry name" value="HISKA"/>
    <property type="match status" value="1"/>
</dbReference>